<dbReference type="InterPro" id="IPR011712">
    <property type="entry name" value="Sig_transdc_His_kin_sub3_dim/P"/>
</dbReference>
<evidence type="ECO:0000256" key="4">
    <source>
        <dbReference type="ARBA" id="ARBA00022679"/>
    </source>
</evidence>
<keyword evidence="8" id="KW-0902">Two-component regulatory system</keyword>
<feature type="transmembrane region" description="Helical" evidence="10">
    <location>
        <begin position="21"/>
        <end position="43"/>
    </location>
</feature>
<feature type="transmembrane region" description="Helical" evidence="10">
    <location>
        <begin position="162"/>
        <end position="186"/>
    </location>
</feature>
<proteinExistence type="predicted"/>
<keyword evidence="7" id="KW-0067">ATP-binding</keyword>
<evidence type="ECO:0000256" key="3">
    <source>
        <dbReference type="ARBA" id="ARBA00022553"/>
    </source>
</evidence>
<keyword evidence="6" id="KW-0418">Kinase</keyword>
<sequence>MLDALHRRLAAVGIRTTTGRDALLAAVVGAGSVGLFLAVMRVVSSDLGESFGAAEVVAAMTPGRYVGACAVLLVQAAALVLRRRAPLLCLGLALVGQLVLAALLPPLVSFQAPATIVAAYSLGAYRPRRIAVWGTAGAAVVQVLLSFVLGGTGTALASQASFGTLAGGFVSTLVTYLGAALLGAYVGTRRELLAGLRAQVLQAEREREALAAQAVLEERGRMARELHDVAAHHLSGIVVQASAAERLVERDPDRAKESLRWIRAQGRETLDNLRLVVGILREEAEPAETVPTAPQPTLADVPELVALARSTGASVREDSRGEPFGLPPAVQLTVYRVLQEALSNARRHAPGRAVEITVEYAEHALVATVRNAGPLAEGAASSVPGHGLIGMRERAEFVGGTLDAGPSAGGGWRVRLTVPRPPPSSAPPASSSTAPGPHPDQVTETQEVAR</sequence>
<feature type="transmembrane region" description="Helical" evidence="10">
    <location>
        <begin position="88"/>
        <end position="110"/>
    </location>
</feature>
<dbReference type="Gene3D" id="3.30.565.10">
    <property type="entry name" value="Histidine kinase-like ATPase, C-terminal domain"/>
    <property type="match status" value="1"/>
</dbReference>
<evidence type="ECO:0000256" key="8">
    <source>
        <dbReference type="ARBA" id="ARBA00023012"/>
    </source>
</evidence>
<evidence type="ECO:0000256" key="2">
    <source>
        <dbReference type="ARBA" id="ARBA00012438"/>
    </source>
</evidence>
<evidence type="ECO:0000259" key="11">
    <source>
        <dbReference type="Pfam" id="PF02518"/>
    </source>
</evidence>
<dbReference type="InterPro" id="IPR036890">
    <property type="entry name" value="HATPase_C_sf"/>
</dbReference>
<feature type="transmembrane region" description="Helical" evidence="10">
    <location>
        <begin position="63"/>
        <end position="81"/>
    </location>
</feature>
<dbReference type="InterPro" id="IPR050482">
    <property type="entry name" value="Sensor_HK_TwoCompSys"/>
</dbReference>
<keyword evidence="3" id="KW-0597">Phosphoprotein</keyword>
<dbReference type="Gene3D" id="1.20.5.1930">
    <property type="match status" value="1"/>
</dbReference>
<dbReference type="InterPro" id="IPR003594">
    <property type="entry name" value="HATPase_dom"/>
</dbReference>
<evidence type="ECO:0000256" key="6">
    <source>
        <dbReference type="ARBA" id="ARBA00022777"/>
    </source>
</evidence>
<accession>A0ABN2J6P6</accession>
<feature type="domain" description="Histidine kinase/HSP90-like ATPase" evidence="11">
    <location>
        <begin position="331"/>
        <end position="421"/>
    </location>
</feature>
<dbReference type="Pfam" id="PF02518">
    <property type="entry name" value="HATPase_c"/>
    <property type="match status" value="1"/>
</dbReference>
<evidence type="ECO:0000256" key="5">
    <source>
        <dbReference type="ARBA" id="ARBA00022741"/>
    </source>
</evidence>
<comment type="catalytic activity">
    <reaction evidence="1">
        <text>ATP + protein L-histidine = ADP + protein N-phospho-L-histidine.</text>
        <dbReference type="EC" id="2.7.13.3"/>
    </reaction>
</comment>
<gene>
    <name evidence="13" type="ORF">GCM10009809_13710</name>
</gene>
<feature type="domain" description="Signal transduction histidine kinase subgroup 3 dimerisation and phosphoacceptor" evidence="12">
    <location>
        <begin position="218"/>
        <end position="284"/>
    </location>
</feature>
<protein>
    <recommendedName>
        <fullName evidence="2">histidine kinase</fullName>
        <ecNumber evidence="2">2.7.13.3</ecNumber>
    </recommendedName>
</protein>
<dbReference type="PANTHER" id="PTHR24421:SF10">
    <property type="entry name" value="NITRATE_NITRITE SENSOR PROTEIN NARQ"/>
    <property type="match status" value="1"/>
</dbReference>
<dbReference type="CDD" id="cd16917">
    <property type="entry name" value="HATPase_UhpB-NarQ-NarX-like"/>
    <property type="match status" value="1"/>
</dbReference>
<feature type="region of interest" description="Disordered" evidence="9">
    <location>
        <begin position="402"/>
        <end position="450"/>
    </location>
</feature>
<evidence type="ECO:0000256" key="7">
    <source>
        <dbReference type="ARBA" id="ARBA00022840"/>
    </source>
</evidence>
<organism evidence="13 14">
    <name type="scientific">Isoptericola hypogeus</name>
    <dbReference type="NCBI Taxonomy" id="300179"/>
    <lineage>
        <taxon>Bacteria</taxon>
        <taxon>Bacillati</taxon>
        <taxon>Actinomycetota</taxon>
        <taxon>Actinomycetes</taxon>
        <taxon>Micrococcales</taxon>
        <taxon>Promicromonosporaceae</taxon>
        <taxon>Isoptericola</taxon>
    </lineage>
</organism>
<dbReference type="SUPFAM" id="SSF55874">
    <property type="entry name" value="ATPase domain of HSP90 chaperone/DNA topoisomerase II/histidine kinase"/>
    <property type="match status" value="1"/>
</dbReference>
<evidence type="ECO:0000256" key="9">
    <source>
        <dbReference type="SAM" id="MobiDB-lite"/>
    </source>
</evidence>
<feature type="transmembrane region" description="Helical" evidence="10">
    <location>
        <begin position="130"/>
        <end position="150"/>
    </location>
</feature>
<dbReference type="Proteomes" id="UP001501138">
    <property type="component" value="Unassembled WGS sequence"/>
</dbReference>
<keyword evidence="14" id="KW-1185">Reference proteome</keyword>
<evidence type="ECO:0000259" key="12">
    <source>
        <dbReference type="Pfam" id="PF07730"/>
    </source>
</evidence>
<dbReference type="PANTHER" id="PTHR24421">
    <property type="entry name" value="NITRATE/NITRITE SENSOR PROTEIN NARX-RELATED"/>
    <property type="match status" value="1"/>
</dbReference>
<dbReference type="RefSeq" id="WP_344246954.1">
    <property type="nucleotide sequence ID" value="NZ_BAAAPM010000003.1"/>
</dbReference>
<dbReference type="EC" id="2.7.13.3" evidence="2"/>
<dbReference type="Pfam" id="PF07730">
    <property type="entry name" value="HisKA_3"/>
    <property type="match status" value="1"/>
</dbReference>
<keyword evidence="10" id="KW-0472">Membrane</keyword>
<keyword evidence="5" id="KW-0547">Nucleotide-binding</keyword>
<reference evidence="13 14" key="1">
    <citation type="journal article" date="2019" name="Int. J. Syst. Evol. Microbiol.">
        <title>The Global Catalogue of Microorganisms (GCM) 10K type strain sequencing project: providing services to taxonomists for standard genome sequencing and annotation.</title>
        <authorList>
            <consortium name="The Broad Institute Genomics Platform"/>
            <consortium name="The Broad Institute Genome Sequencing Center for Infectious Disease"/>
            <person name="Wu L."/>
            <person name="Ma J."/>
        </authorList>
    </citation>
    <scope>NUCLEOTIDE SEQUENCE [LARGE SCALE GENOMIC DNA]</scope>
    <source>
        <strain evidence="13 14">JCM 15589</strain>
    </source>
</reference>
<name>A0ABN2J6P6_9MICO</name>
<evidence type="ECO:0000256" key="1">
    <source>
        <dbReference type="ARBA" id="ARBA00000085"/>
    </source>
</evidence>
<evidence type="ECO:0000313" key="14">
    <source>
        <dbReference type="Proteomes" id="UP001501138"/>
    </source>
</evidence>
<keyword evidence="10" id="KW-0812">Transmembrane</keyword>
<keyword evidence="4" id="KW-0808">Transferase</keyword>
<evidence type="ECO:0000313" key="13">
    <source>
        <dbReference type="EMBL" id="GAA1719133.1"/>
    </source>
</evidence>
<evidence type="ECO:0000256" key="10">
    <source>
        <dbReference type="SAM" id="Phobius"/>
    </source>
</evidence>
<keyword evidence="10" id="KW-1133">Transmembrane helix</keyword>
<comment type="caution">
    <text evidence="13">The sequence shown here is derived from an EMBL/GenBank/DDBJ whole genome shotgun (WGS) entry which is preliminary data.</text>
</comment>
<dbReference type="EMBL" id="BAAAPM010000003">
    <property type="protein sequence ID" value="GAA1719133.1"/>
    <property type="molecule type" value="Genomic_DNA"/>
</dbReference>